<accession>A0AAV4EC76</accession>
<dbReference type="GO" id="GO:0140359">
    <property type="term" value="F:ABC-type transporter activity"/>
    <property type="evidence" value="ECO:0007669"/>
    <property type="project" value="InterPro"/>
</dbReference>
<reference evidence="8 9" key="1">
    <citation type="journal article" date="2021" name="Elife">
        <title>Chloroplast acquisition without the gene transfer in kleptoplastic sea slugs, Plakobranchus ocellatus.</title>
        <authorList>
            <person name="Maeda T."/>
            <person name="Takahashi S."/>
            <person name="Yoshida T."/>
            <person name="Shimamura S."/>
            <person name="Takaki Y."/>
            <person name="Nagai Y."/>
            <person name="Toyoda A."/>
            <person name="Suzuki Y."/>
            <person name="Arimoto A."/>
            <person name="Ishii H."/>
            <person name="Satoh N."/>
            <person name="Nishiyama T."/>
            <person name="Hasebe M."/>
            <person name="Maruyama T."/>
            <person name="Minagawa J."/>
            <person name="Obokata J."/>
            <person name="Shigenobu S."/>
        </authorList>
    </citation>
    <scope>NUCLEOTIDE SEQUENCE [LARGE SCALE GENOMIC DNA]</scope>
</reference>
<dbReference type="Proteomes" id="UP000762676">
    <property type="component" value="Unassembled WGS sequence"/>
</dbReference>
<evidence type="ECO:0000313" key="9">
    <source>
        <dbReference type="Proteomes" id="UP000762676"/>
    </source>
</evidence>
<dbReference type="InterPro" id="IPR013525">
    <property type="entry name" value="ABC2_TM"/>
</dbReference>
<dbReference type="InterPro" id="IPR050352">
    <property type="entry name" value="ABCG_transporters"/>
</dbReference>
<keyword evidence="9" id="KW-1185">Reference proteome</keyword>
<dbReference type="PANTHER" id="PTHR48041">
    <property type="entry name" value="ABC TRANSPORTER G FAMILY MEMBER 28"/>
    <property type="match status" value="1"/>
</dbReference>
<dbReference type="PANTHER" id="PTHR48041:SF78">
    <property type="entry name" value="ABC TRANSPORTER EXPRESSED IN TRACHEA, ISOFORM A"/>
    <property type="match status" value="1"/>
</dbReference>
<evidence type="ECO:0000256" key="2">
    <source>
        <dbReference type="ARBA" id="ARBA00022448"/>
    </source>
</evidence>
<evidence type="ECO:0000256" key="1">
    <source>
        <dbReference type="ARBA" id="ARBA00004141"/>
    </source>
</evidence>
<evidence type="ECO:0000313" key="8">
    <source>
        <dbReference type="EMBL" id="GFR58364.1"/>
    </source>
</evidence>
<evidence type="ECO:0000256" key="6">
    <source>
        <dbReference type="SAM" id="Phobius"/>
    </source>
</evidence>
<keyword evidence="8" id="KW-0547">Nucleotide-binding</keyword>
<dbReference type="Pfam" id="PF01061">
    <property type="entry name" value="ABC2_membrane"/>
    <property type="match status" value="1"/>
</dbReference>
<keyword evidence="8" id="KW-0067">ATP-binding</keyword>
<keyword evidence="3 6" id="KW-0812">Transmembrane</keyword>
<gene>
    <name evidence="8" type="ORF">ElyMa_005358500</name>
</gene>
<protein>
    <submittedName>
        <fullName evidence="8">ATP-binding cassette sub-family G member 1</fullName>
    </submittedName>
</protein>
<proteinExistence type="predicted"/>
<evidence type="ECO:0000256" key="5">
    <source>
        <dbReference type="ARBA" id="ARBA00023136"/>
    </source>
</evidence>
<dbReference type="AlphaFoldDB" id="A0AAV4EC76"/>
<keyword evidence="5 6" id="KW-0472">Membrane</keyword>
<name>A0AAV4EC76_9GAST</name>
<feature type="domain" description="ABC-2 type transporter transmembrane" evidence="7">
    <location>
        <begin position="2"/>
        <end position="140"/>
    </location>
</feature>
<feature type="transmembrane region" description="Helical" evidence="6">
    <location>
        <begin position="36"/>
        <end position="59"/>
    </location>
</feature>
<evidence type="ECO:0000256" key="3">
    <source>
        <dbReference type="ARBA" id="ARBA00022692"/>
    </source>
</evidence>
<dbReference type="GO" id="GO:0005886">
    <property type="term" value="C:plasma membrane"/>
    <property type="evidence" value="ECO:0007669"/>
    <property type="project" value="TreeGrafter"/>
</dbReference>
<keyword evidence="2" id="KW-0813">Transport</keyword>
<feature type="non-terminal residue" evidence="8">
    <location>
        <position position="1"/>
    </location>
</feature>
<feature type="transmembrane region" description="Helical" evidence="6">
    <location>
        <begin position="79"/>
        <end position="103"/>
    </location>
</feature>
<dbReference type="EMBL" id="BMAT01010676">
    <property type="protein sequence ID" value="GFR58364.1"/>
    <property type="molecule type" value="Genomic_DNA"/>
</dbReference>
<evidence type="ECO:0000256" key="4">
    <source>
        <dbReference type="ARBA" id="ARBA00022989"/>
    </source>
</evidence>
<comment type="subcellular location">
    <subcellularLocation>
        <location evidence="1">Membrane</location>
        <topology evidence="1">Multi-pass membrane protein</topology>
    </subcellularLocation>
</comment>
<sequence>TLTRLRLVSHLTVGILIGLLYLGIGNEASKVFNNAGCIFFCMLFLMFSALMPTVLTFPIEMSVFVREHLNYWYSLKAYYLAKTMADMPFQIIFSLVYGSIVYWMTSQPNDFMRFFMFLTLSTQTSLVAQSLGLLIGAATSLQVGSNCRTEM</sequence>
<feature type="transmembrane region" description="Helical" evidence="6">
    <location>
        <begin position="115"/>
        <end position="138"/>
    </location>
</feature>
<comment type="caution">
    <text evidence="8">The sequence shown here is derived from an EMBL/GenBank/DDBJ whole genome shotgun (WGS) entry which is preliminary data.</text>
</comment>
<feature type="transmembrane region" description="Helical" evidence="6">
    <location>
        <begin position="6"/>
        <end position="24"/>
    </location>
</feature>
<evidence type="ECO:0000259" key="7">
    <source>
        <dbReference type="Pfam" id="PF01061"/>
    </source>
</evidence>
<keyword evidence="4 6" id="KW-1133">Transmembrane helix</keyword>
<dbReference type="GO" id="GO:0005524">
    <property type="term" value="F:ATP binding"/>
    <property type="evidence" value="ECO:0007669"/>
    <property type="project" value="UniProtKB-KW"/>
</dbReference>
<organism evidence="8 9">
    <name type="scientific">Elysia marginata</name>
    <dbReference type="NCBI Taxonomy" id="1093978"/>
    <lineage>
        <taxon>Eukaryota</taxon>
        <taxon>Metazoa</taxon>
        <taxon>Spiralia</taxon>
        <taxon>Lophotrochozoa</taxon>
        <taxon>Mollusca</taxon>
        <taxon>Gastropoda</taxon>
        <taxon>Heterobranchia</taxon>
        <taxon>Euthyneura</taxon>
        <taxon>Panpulmonata</taxon>
        <taxon>Sacoglossa</taxon>
        <taxon>Placobranchoidea</taxon>
        <taxon>Plakobranchidae</taxon>
        <taxon>Elysia</taxon>
    </lineage>
</organism>